<protein>
    <recommendedName>
        <fullName evidence="8">Polysaccharide chain length determinant N-terminal domain-containing protein</fullName>
    </recommendedName>
</protein>
<sequence>MQGNRYLEEDEIDLRELFKIIWEKKVFIIVFTFIITVIAAIYAYSKTPIYEVKSIVRIGYIGEQLLENSNIIERKLKVIFNVDNPQDFDEGLVTKISAIKNVQNFLELTTEAISNEEALKKNKEVLEFLQNEYKYKIDEFILKTNINIKNIEDKIKYALEVEKSNLEKDISKIKNQQIPRIDKEIDLLKNVELKSINKKIEFNQQKLKEYQNDANKISNQTSSDNSQNMLMAIQLLNTQNLILNIQNTVENLIKEKENLINLTQLSHIKPNCFLV</sequence>
<proteinExistence type="predicted"/>
<comment type="subcellular location">
    <subcellularLocation>
        <location evidence="1">Cell membrane</location>
        <topology evidence="1">Multi-pass membrane protein</topology>
    </subcellularLocation>
</comment>
<keyword evidence="2" id="KW-1003">Cell membrane</keyword>
<evidence type="ECO:0000256" key="2">
    <source>
        <dbReference type="ARBA" id="ARBA00022475"/>
    </source>
</evidence>
<evidence type="ECO:0000313" key="10">
    <source>
        <dbReference type="Proteomes" id="UP000289132"/>
    </source>
</evidence>
<evidence type="ECO:0000256" key="6">
    <source>
        <dbReference type="SAM" id="Coils"/>
    </source>
</evidence>
<organism evidence="9 10">
    <name type="scientific">Aliarcobacter trophiarum LMG 25534</name>
    <dbReference type="NCBI Taxonomy" id="1032241"/>
    <lineage>
        <taxon>Bacteria</taxon>
        <taxon>Pseudomonadati</taxon>
        <taxon>Campylobacterota</taxon>
        <taxon>Epsilonproteobacteria</taxon>
        <taxon>Campylobacterales</taxon>
        <taxon>Arcobacteraceae</taxon>
        <taxon>Aliarcobacter</taxon>
    </lineage>
</organism>
<dbReference type="InterPro" id="IPR003856">
    <property type="entry name" value="LPS_length_determ_N"/>
</dbReference>
<dbReference type="Proteomes" id="UP000289132">
    <property type="component" value="Unassembled WGS sequence"/>
</dbReference>
<dbReference type="Pfam" id="PF02706">
    <property type="entry name" value="Wzz"/>
    <property type="match status" value="1"/>
</dbReference>
<comment type="caution">
    <text evidence="9">The sequence shown here is derived from an EMBL/GenBank/DDBJ whole genome shotgun (WGS) entry which is preliminary data.</text>
</comment>
<feature type="coiled-coil region" evidence="6">
    <location>
        <begin position="156"/>
        <end position="262"/>
    </location>
</feature>
<keyword evidence="3 7" id="KW-0812">Transmembrane</keyword>
<keyword evidence="4 7" id="KW-1133">Transmembrane helix</keyword>
<evidence type="ECO:0000256" key="7">
    <source>
        <dbReference type="SAM" id="Phobius"/>
    </source>
</evidence>
<evidence type="ECO:0000256" key="3">
    <source>
        <dbReference type="ARBA" id="ARBA00022692"/>
    </source>
</evidence>
<gene>
    <name evidence="9" type="ORF">CRU87_07775</name>
</gene>
<name>A0ABY0EUY1_9BACT</name>
<evidence type="ECO:0000256" key="4">
    <source>
        <dbReference type="ARBA" id="ARBA00022989"/>
    </source>
</evidence>
<evidence type="ECO:0000256" key="5">
    <source>
        <dbReference type="ARBA" id="ARBA00023136"/>
    </source>
</evidence>
<keyword evidence="6" id="KW-0175">Coiled coil</keyword>
<feature type="transmembrane region" description="Helical" evidence="7">
    <location>
        <begin position="26"/>
        <end position="44"/>
    </location>
</feature>
<accession>A0ABY0EUY1</accession>
<dbReference type="EMBL" id="PDKD01000014">
    <property type="protein sequence ID" value="RXJ89970.1"/>
    <property type="molecule type" value="Genomic_DNA"/>
</dbReference>
<evidence type="ECO:0000256" key="1">
    <source>
        <dbReference type="ARBA" id="ARBA00004651"/>
    </source>
</evidence>
<dbReference type="RefSeq" id="WP_115428032.1">
    <property type="nucleotide sequence ID" value="NZ_CP031367.1"/>
</dbReference>
<reference evidence="9 10" key="1">
    <citation type="submission" date="2017-10" db="EMBL/GenBank/DDBJ databases">
        <title>Genomics of the genus Arcobacter.</title>
        <authorList>
            <person name="Perez-Cataluna A."/>
            <person name="Figueras M.J."/>
        </authorList>
    </citation>
    <scope>NUCLEOTIDE SEQUENCE [LARGE SCALE GENOMIC DNA]</scope>
    <source>
        <strain evidence="9 10">LMG 25534</strain>
    </source>
</reference>
<keyword evidence="10" id="KW-1185">Reference proteome</keyword>
<keyword evidence="5 7" id="KW-0472">Membrane</keyword>
<evidence type="ECO:0000259" key="8">
    <source>
        <dbReference type="Pfam" id="PF02706"/>
    </source>
</evidence>
<feature type="domain" description="Polysaccharide chain length determinant N-terminal" evidence="8">
    <location>
        <begin position="10"/>
        <end position="58"/>
    </location>
</feature>
<evidence type="ECO:0000313" key="9">
    <source>
        <dbReference type="EMBL" id="RXJ89970.1"/>
    </source>
</evidence>